<organism evidence="2 3">
    <name type="scientific">Paracoccus denitrificans (strain Pd 1222)</name>
    <dbReference type="NCBI Taxonomy" id="318586"/>
    <lineage>
        <taxon>Bacteria</taxon>
        <taxon>Pseudomonadati</taxon>
        <taxon>Pseudomonadota</taxon>
        <taxon>Alphaproteobacteria</taxon>
        <taxon>Rhodobacterales</taxon>
        <taxon>Paracoccaceae</taxon>
        <taxon>Paracoccus</taxon>
    </lineage>
</organism>
<name>A1B3N6_PARDP</name>
<dbReference type="HOGENOM" id="CLU_2495064_0_0_5"/>
<keyword evidence="3" id="KW-1185">Reference proteome</keyword>
<dbReference type="KEGG" id="pde:Pden_2038"/>
<proteinExistence type="predicted"/>
<dbReference type="EMBL" id="CP000489">
    <property type="protein sequence ID" value="ABL70130.1"/>
    <property type="molecule type" value="Genomic_DNA"/>
</dbReference>
<protein>
    <submittedName>
        <fullName evidence="2">Uncharacterized protein</fullName>
    </submittedName>
</protein>
<evidence type="ECO:0000256" key="1">
    <source>
        <dbReference type="SAM" id="MobiDB-lite"/>
    </source>
</evidence>
<sequence>MQDAARRSPAGNRRNVGGRERTAHDPGACQIRRRDPGAANRASPGMVTGKQPHEQGRPCRLNPGRSRCSNRLLKKDFERTARRKSF</sequence>
<gene>
    <name evidence="2" type="ordered locus">Pden_2038</name>
</gene>
<dbReference type="Proteomes" id="UP000000361">
    <property type="component" value="Chromosome 1"/>
</dbReference>
<evidence type="ECO:0000313" key="2">
    <source>
        <dbReference type="EMBL" id="ABL70130.1"/>
    </source>
</evidence>
<evidence type="ECO:0000313" key="3">
    <source>
        <dbReference type="Proteomes" id="UP000000361"/>
    </source>
</evidence>
<feature type="region of interest" description="Disordered" evidence="1">
    <location>
        <begin position="1"/>
        <end position="86"/>
    </location>
</feature>
<reference evidence="3" key="1">
    <citation type="submission" date="2006-12" db="EMBL/GenBank/DDBJ databases">
        <title>Complete sequence of chromosome 1 of Paracoccus denitrificans PD1222.</title>
        <authorList>
            <person name="Copeland A."/>
            <person name="Lucas S."/>
            <person name="Lapidus A."/>
            <person name="Barry K."/>
            <person name="Detter J.C."/>
            <person name="Glavina del Rio T."/>
            <person name="Hammon N."/>
            <person name="Israni S."/>
            <person name="Dalin E."/>
            <person name="Tice H."/>
            <person name="Pitluck S."/>
            <person name="Munk A.C."/>
            <person name="Brettin T."/>
            <person name="Bruce D."/>
            <person name="Han C."/>
            <person name="Tapia R."/>
            <person name="Gilna P."/>
            <person name="Schmutz J."/>
            <person name="Larimer F."/>
            <person name="Land M."/>
            <person name="Hauser L."/>
            <person name="Kyrpides N."/>
            <person name="Lykidis A."/>
            <person name="Spiro S."/>
            <person name="Richardson D.J."/>
            <person name="Moir J.W.B."/>
            <person name="Ferguson S.J."/>
            <person name="van Spanning R.J.M."/>
            <person name="Richardson P."/>
        </authorList>
    </citation>
    <scope>NUCLEOTIDE SEQUENCE [LARGE SCALE GENOMIC DNA]</scope>
    <source>
        <strain evidence="3">Pd 1222</strain>
    </source>
</reference>
<accession>A1B3N6</accession>
<dbReference type="STRING" id="318586.Pden_2038"/>
<dbReference type="EnsemblBacteria" id="ABL70130">
    <property type="protein sequence ID" value="ABL70130"/>
    <property type="gene ID" value="Pden_2038"/>
</dbReference>
<dbReference type="AlphaFoldDB" id="A1B3N6"/>